<dbReference type="InterPro" id="IPR045343">
    <property type="entry name" value="VpsR"/>
</dbReference>
<dbReference type="Gene3D" id="3.40.50.300">
    <property type="entry name" value="P-loop containing nucleotide triphosphate hydrolases"/>
    <property type="match status" value="1"/>
</dbReference>
<dbReference type="PANTHER" id="PTHR32071">
    <property type="entry name" value="TRANSCRIPTIONAL REGULATORY PROTEIN"/>
    <property type="match status" value="1"/>
</dbReference>
<feature type="domain" description="Sigma-54 factor interaction" evidence="6">
    <location>
        <begin position="140"/>
        <end position="369"/>
    </location>
</feature>
<keyword evidence="1" id="KW-0547">Nucleotide-binding</keyword>
<dbReference type="FunFam" id="3.40.50.300:FF:000006">
    <property type="entry name" value="DNA-binding transcriptional regulator NtrC"/>
    <property type="match status" value="1"/>
</dbReference>
<dbReference type="Pfam" id="PF00158">
    <property type="entry name" value="Sigma54_activat"/>
    <property type="match status" value="1"/>
</dbReference>
<protein>
    <submittedName>
        <fullName evidence="7">Fis family transcriptional regulator</fullName>
    </submittedName>
</protein>
<evidence type="ECO:0000313" key="8">
    <source>
        <dbReference type="Proteomes" id="UP000067111"/>
    </source>
</evidence>
<dbReference type="InterPro" id="IPR025943">
    <property type="entry name" value="Sigma_54_int_dom_ATP-bd_2"/>
</dbReference>
<evidence type="ECO:0000313" key="7">
    <source>
        <dbReference type="EMBL" id="KWU47854.1"/>
    </source>
</evidence>
<comment type="caution">
    <text evidence="7">The sequence shown here is derived from an EMBL/GenBank/DDBJ whole genome shotgun (WGS) entry which is preliminary data.</text>
</comment>
<dbReference type="Gene3D" id="1.10.8.60">
    <property type="match status" value="1"/>
</dbReference>
<dbReference type="PANTHER" id="PTHR32071:SF120">
    <property type="entry name" value="TRANSCRIPTIONAL REGULATOR-RELATED"/>
    <property type="match status" value="1"/>
</dbReference>
<dbReference type="Pfam" id="PF25601">
    <property type="entry name" value="AAA_lid_14"/>
    <property type="match status" value="1"/>
</dbReference>
<name>A0A125PJJ9_9PSED</name>
<dbReference type="OrthoDB" id="9804019at2"/>
<evidence type="ECO:0000256" key="4">
    <source>
        <dbReference type="ARBA" id="ARBA00023125"/>
    </source>
</evidence>
<accession>A0A125PJJ9</accession>
<dbReference type="InterPro" id="IPR009057">
    <property type="entry name" value="Homeodomain-like_sf"/>
</dbReference>
<evidence type="ECO:0000256" key="2">
    <source>
        <dbReference type="ARBA" id="ARBA00022840"/>
    </source>
</evidence>
<dbReference type="SUPFAM" id="SSF52540">
    <property type="entry name" value="P-loop containing nucleoside triphosphate hydrolases"/>
    <property type="match status" value="1"/>
</dbReference>
<keyword evidence="2" id="KW-0067">ATP-binding</keyword>
<dbReference type="Gene3D" id="1.10.10.60">
    <property type="entry name" value="Homeodomain-like"/>
    <property type="match status" value="1"/>
</dbReference>
<keyword evidence="5" id="KW-0804">Transcription</keyword>
<dbReference type="GO" id="GO:0006355">
    <property type="term" value="P:regulation of DNA-templated transcription"/>
    <property type="evidence" value="ECO:0007669"/>
    <property type="project" value="InterPro"/>
</dbReference>
<dbReference type="GO" id="GO:0005524">
    <property type="term" value="F:ATP binding"/>
    <property type="evidence" value="ECO:0007669"/>
    <property type="project" value="UniProtKB-KW"/>
</dbReference>
<gene>
    <name evidence="7" type="ORF">AWV77_26430</name>
</gene>
<dbReference type="CDD" id="cd00009">
    <property type="entry name" value="AAA"/>
    <property type="match status" value="1"/>
</dbReference>
<keyword evidence="3" id="KW-0805">Transcription regulation</keyword>
<dbReference type="InterPro" id="IPR058031">
    <property type="entry name" value="AAA_lid_NorR"/>
</dbReference>
<dbReference type="AlphaFoldDB" id="A0A125PJJ9"/>
<organism evidence="7 8">
    <name type="scientific">Pseudomonas palleroniana</name>
    <dbReference type="NCBI Taxonomy" id="191390"/>
    <lineage>
        <taxon>Bacteria</taxon>
        <taxon>Pseudomonadati</taxon>
        <taxon>Pseudomonadota</taxon>
        <taxon>Gammaproteobacteria</taxon>
        <taxon>Pseudomonadales</taxon>
        <taxon>Pseudomonadaceae</taxon>
        <taxon>Pseudomonas</taxon>
    </lineage>
</organism>
<sequence length="443" mass="49571">MVVTPVQRRLLVVDPCDDCHGLLPGLRSAGWEVDSCDLEAVGERSCDVGLLRLHPSHLERPEAVKELISRSGTEWIAVLSQDVLRLQNVGDFVCEWFFDFHTLPFDVSRVQVTLGRAFGMARLRGKCHARVDEPEPEHELLGDSRPIRELRKLLAKLAPTESPVLIRGDSGTGKELAAKTLHRQSQRHGKPFVAINCGAIPEHLIQSELFGHEKGAFTGAHQRKVGRIEAAHGGTLFLDEIGDLPLELQANLLRFLQEKQIERVGGSRPIPVDVRVLAATHVDLEAAVAKGTFREDLYYRLNVLQVVTAPLRERHGDVGMLANHFSHFYSQETGRRPRSFSEDALVAMGEHLWPGNVRELANRVRRGLVLAEGRQIEAADLGLQSRQAIAPVMATLEDYKHRAERQALCDVLNRYSDNLSVAARVLGVSRPTFYRLLHKHQIR</sequence>
<dbReference type="PROSITE" id="PS00676">
    <property type="entry name" value="SIGMA54_INTERACT_2"/>
    <property type="match status" value="1"/>
</dbReference>
<dbReference type="PROSITE" id="PS00688">
    <property type="entry name" value="SIGMA54_INTERACT_3"/>
    <property type="match status" value="1"/>
</dbReference>
<evidence type="ECO:0000256" key="1">
    <source>
        <dbReference type="ARBA" id="ARBA00022741"/>
    </source>
</evidence>
<dbReference type="PROSITE" id="PS50045">
    <property type="entry name" value="SIGMA54_INTERACT_4"/>
    <property type="match status" value="1"/>
</dbReference>
<dbReference type="Proteomes" id="UP000067111">
    <property type="component" value="Unassembled WGS sequence"/>
</dbReference>
<dbReference type="InterPro" id="IPR025944">
    <property type="entry name" value="Sigma_54_int_dom_CS"/>
</dbReference>
<keyword evidence="4" id="KW-0238">DNA-binding</keyword>
<dbReference type="Pfam" id="PF20161">
    <property type="entry name" value="VpsR"/>
    <property type="match status" value="1"/>
</dbReference>
<dbReference type="EMBL" id="LRMR01000043">
    <property type="protein sequence ID" value="KWU47854.1"/>
    <property type="molecule type" value="Genomic_DNA"/>
</dbReference>
<dbReference type="InterPro" id="IPR003593">
    <property type="entry name" value="AAA+_ATPase"/>
</dbReference>
<dbReference type="GO" id="GO:0003677">
    <property type="term" value="F:DNA binding"/>
    <property type="evidence" value="ECO:0007669"/>
    <property type="project" value="UniProtKB-KW"/>
</dbReference>
<dbReference type="InterPro" id="IPR027417">
    <property type="entry name" value="P-loop_NTPase"/>
</dbReference>
<dbReference type="SUPFAM" id="SSF46689">
    <property type="entry name" value="Homeodomain-like"/>
    <property type="match status" value="1"/>
</dbReference>
<evidence type="ECO:0000256" key="5">
    <source>
        <dbReference type="ARBA" id="ARBA00023163"/>
    </source>
</evidence>
<reference evidence="8" key="1">
    <citation type="submission" date="2016-01" db="EMBL/GenBank/DDBJ databases">
        <authorList>
            <person name="Gamez R.M."/>
            <person name="Rodriguez F."/>
            <person name="Bernal J.F."/>
            <person name="Agarwala R."/>
            <person name="Landsman D."/>
            <person name="Marino-Ramirez L."/>
        </authorList>
    </citation>
    <scope>NUCLEOTIDE SEQUENCE [LARGE SCALE GENOMIC DNA]</scope>
    <source>
        <strain evidence="8">Ps006</strain>
    </source>
</reference>
<proteinExistence type="predicted"/>
<evidence type="ECO:0000256" key="3">
    <source>
        <dbReference type="ARBA" id="ARBA00023015"/>
    </source>
</evidence>
<evidence type="ECO:0000259" key="6">
    <source>
        <dbReference type="PROSITE" id="PS50045"/>
    </source>
</evidence>
<dbReference type="RefSeq" id="WP_060757097.1">
    <property type="nucleotide sequence ID" value="NZ_LRMR01000043.1"/>
</dbReference>
<dbReference type="SMART" id="SM00382">
    <property type="entry name" value="AAA"/>
    <property type="match status" value="1"/>
</dbReference>
<dbReference type="InterPro" id="IPR002078">
    <property type="entry name" value="Sigma_54_int"/>
</dbReference>